<feature type="domain" description="Transglutaminase-like" evidence="1">
    <location>
        <begin position="58"/>
        <end position="119"/>
    </location>
</feature>
<gene>
    <name evidence="2" type="ORF">S03H2_17844</name>
</gene>
<accession>X1FNV4</accession>
<dbReference type="Gene3D" id="3.10.620.30">
    <property type="match status" value="1"/>
</dbReference>
<name>X1FNV4_9ZZZZ</name>
<dbReference type="InterPro" id="IPR038765">
    <property type="entry name" value="Papain-like_cys_pep_sf"/>
</dbReference>
<proteinExistence type="predicted"/>
<comment type="caution">
    <text evidence="2">The sequence shown here is derived from an EMBL/GenBank/DDBJ whole genome shotgun (WGS) entry which is preliminary data.</text>
</comment>
<dbReference type="InterPro" id="IPR002931">
    <property type="entry name" value="Transglutaminase-like"/>
</dbReference>
<evidence type="ECO:0000313" key="2">
    <source>
        <dbReference type="EMBL" id="GAH34200.1"/>
    </source>
</evidence>
<protein>
    <recommendedName>
        <fullName evidence="1">Transglutaminase-like domain-containing protein</fullName>
    </recommendedName>
</protein>
<dbReference type="Pfam" id="PF01841">
    <property type="entry name" value="Transglut_core"/>
    <property type="match status" value="1"/>
</dbReference>
<dbReference type="EMBL" id="BARU01009226">
    <property type="protein sequence ID" value="GAH34200.1"/>
    <property type="molecule type" value="Genomic_DNA"/>
</dbReference>
<dbReference type="SMART" id="SM00460">
    <property type="entry name" value="TGc"/>
    <property type="match status" value="1"/>
</dbReference>
<dbReference type="SUPFAM" id="SSF54001">
    <property type="entry name" value="Cysteine proteinases"/>
    <property type="match status" value="1"/>
</dbReference>
<dbReference type="PANTHER" id="PTHR33490">
    <property type="entry name" value="BLR5614 PROTEIN-RELATED"/>
    <property type="match status" value="1"/>
</dbReference>
<dbReference type="PANTHER" id="PTHR33490:SF3">
    <property type="entry name" value="CONSERVED INTEGRAL MEMBRANE PROTEIN"/>
    <property type="match status" value="1"/>
</dbReference>
<evidence type="ECO:0000259" key="1">
    <source>
        <dbReference type="SMART" id="SM00460"/>
    </source>
</evidence>
<reference evidence="2" key="1">
    <citation type="journal article" date="2014" name="Front. Microbiol.">
        <title>High frequency of phylogenetically diverse reductive dehalogenase-homologous genes in deep subseafloor sedimentary metagenomes.</title>
        <authorList>
            <person name="Kawai M."/>
            <person name="Futagami T."/>
            <person name="Toyoda A."/>
            <person name="Takaki Y."/>
            <person name="Nishi S."/>
            <person name="Hori S."/>
            <person name="Arai W."/>
            <person name="Tsubouchi T."/>
            <person name="Morono Y."/>
            <person name="Uchiyama I."/>
            <person name="Ito T."/>
            <person name="Fujiyama A."/>
            <person name="Inagaki F."/>
            <person name="Takami H."/>
        </authorList>
    </citation>
    <scope>NUCLEOTIDE SEQUENCE</scope>
    <source>
        <strain evidence="2">Expedition CK06-06</strain>
    </source>
</reference>
<organism evidence="2">
    <name type="scientific">marine sediment metagenome</name>
    <dbReference type="NCBI Taxonomy" id="412755"/>
    <lineage>
        <taxon>unclassified sequences</taxon>
        <taxon>metagenomes</taxon>
        <taxon>ecological metagenomes</taxon>
    </lineage>
</organism>
<dbReference type="AlphaFoldDB" id="X1FNV4"/>
<feature type="non-terminal residue" evidence="2">
    <location>
        <position position="323"/>
    </location>
</feature>
<sequence length="323" mass="36625">MKYLQPERKIESNDPDIIALAKEVTRGSKSAWEATVAVADWVYKNIRYEITGAGAKETLKTKRGDCGPHTFLTIALCRAVGIPARMVGGFMYAQGKFGQHYWAEVYLDKTGWIPVDATVGEYGYLDATHVRLWKKGAIERISVNVIDYTDEGKGKKIETKRLTLTPGEKRRYSFVIQGNEVGYNEYEVVQSEEQEGILTYHLKSHLELKLGTNLIIDDEFHIDEEATPLSYRLKALVNDEPQTVECTFTQNRVYTLIKAGEEVLLEKETLLETETFLLSNNMVGWFDIVYKVLPLEPGKIFTLTYYVTNNASLISLKISIGED</sequence>